<dbReference type="PANTHER" id="PTHR46036">
    <property type="entry name" value="LACTOYLGLUTATHIONE LYASE"/>
    <property type="match status" value="1"/>
</dbReference>
<accession>A0A6L5GTL6</accession>
<keyword evidence="7" id="KW-0456">Lyase</keyword>
<comment type="caution">
    <text evidence="7">The sequence shown here is derived from an EMBL/GenBank/DDBJ whole genome shotgun (WGS) entry which is preliminary data.</text>
</comment>
<dbReference type="SUPFAM" id="SSF54593">
    <property type="entry name" value="Glyoxalase/Bleomycin resistance protein/Dihydroxybiphenyl dioxygenase"/>
    <property type="match status" value="1"/>
</dbReference>
<evidence type="ECO:0000313" key="8">
    <source>
        <dbReference type="Proteomes" id="UP000473648"/>
    </source>
</evidence>
<keyword evidence="8" id="KW-1185">Reference proteome</keyword>
<dbReference type="InterPro" id="IPR029068">
    <property type="entry name" value="Glyas_Bleomycin-R_OHBP_Dase"/>
</dbReference>
<feature type="domain" description="VOC" evidence="6">
    <location>
        <begin position="5"/>
        <end position="126"/>
    </location>
</feature>
<organism evidence="7 8">
    <name type="scientific">Candidatus Pseudoramibacter fermentans</name>
    <dbReference type="NCBI Taxonomy" id="2594427"/>
    <lineage>
        <taxon>Bacteria</taxon>
        <taxon>Bacillati</taxon>
        <taxon>Bacillota</taxon>
        <taxon>Clostridia</taxon>
        <taxon>Eubacteriales</taxon>
        <taxon>Eubacteriaceae</taxon>
        <taxon>Pseudoramibacter</taxon>
    </lineage>
</organism>
<dbReference type="PANTHER" id="PTHR46036:SF5">
    <property type="entry name" value="LACTOYLGLUTATHIONE LYASE"/>
    <property type="match status" value="1"/>
</dbReference>
<keyword evidence="1" id="KW-0479">Metal-binding</keyword>
<dbReference type="GO" id="GO:0046872">
    <property type="term" value="F:metal ion binding"/>
    <property type="evidence" value="ECO:0007669"/>
    <property type="project" value="UniProtKB-KW"/>
</dbReference>
<evidence type="ECO:0000256" key="5">
    <source>
        <dbReference type="ARBA" id="ARBA00033298"/>
    </source>
</evidence>
<name>A0A6L5GTL6_9FIRM</name>
<sequence>MPACRMIHEMIRVYDLDRSLKFYDDALGMKEVRRKDKPEGKFTLVYLSDGQSDFELELTYNYDPAQPYDLGTGYGHIAVEVDNLEAAHAEHQAKGYKVGPLKGLGATKDYYFLTDPDGYQIEVMRKK</sequence>
<dbReference type="AlphaFoldDB" id="A0A6L5GTL6"/>
<dbReference type="InterPro" id="IPR018146">
    <property type="entry name" value="Glyoxalase_1_CS"/>
</dbReference>
<dbReference type="PROSITE" id="PS51819">
    <property type="entry name" value="VOC"/>
    <property type="match status" value="1"/>
</dbReference>
<evidence type="ECO:0000259" key="6">
    <source>
        <dbReference type="PROSITE" id="PS51819"/>
    </source>
</evidence>
<gene>
    <name evidence="7" type="ORF">FRC53_07240</name>
</gene>
<proteinExistence type="predicted"/>
<dbReference type="Gene3D" id="3.10.180.10">
    <property type="entry name" value="2,3-Dihydroxybiphenyl 1,2-Dioxygenase, domain 1"/>
    <property type="match status" value="1"/>
</dbReference>
<evidence type="ECO:0000256" key="2">
    <source>
        <dbReference type="ARBA" id="ARBA00030291"/>
    </source>
</evidence>
<reference evidence="7" key="1">
    <citation type="journal article" date="2020" name="Appl. Environ. Microbiol.">
        <title>Medium-Chain Fatty Acid Synthesis by 'Candidatus Weimeria bifida' gen. nov., sp. nov., and 'Candidatus Pseudoramibacter fermentans' sp. nov.</title>
        <authorList>
            <person name="Scarborough M.J."/>
            <person name="Myers K.S."/>
            <person name="Donohue T.J."/>
            <person name="Noguera D.R."/>
        </authorList>
    </citation>
    <scope>NUCLEOTIDE SEQUENCE</scope>
    <source>
        <strain evidence="7">EUB1.1</strain>
    </source>
</reference>
<dbReference type="GO" id="GO:0004462">
    <property type="term" value="F:lactoylglutathione lyase activity"/>
    <property type="evidence" value="ECO:0007669"/>
    <property type="project" value="InterPro"/>
</dbReference>
<dbReference type="GO" id="GO:0005737">
    <property type="term" value="C:cytoplasm"/>
    <property type="evidence" value="ECO:0007669"/>
    <property type="project" value="TreeGrafter"/>
</dbReference>
<dbReference type="PROSITE" id="PS00935">
    <property type="entry name" value="GLYOXALASE_I_2"/>
    <property type="match status" value="1"/>
</dbReference>
<evidence type="ECO:0000256" key="3">
    <source>
        <dbReference type="ARBA" id="ARBA00030892"/>
    </source>
</evidence>
<protein>
    <recommendedName>
        <fullName evidence="3">Aldoketomutase</fullName>
    </recommendedName>
    <alternativeName>
        <fullName evidence="2">Ketone-aldehyde mutase</fullName>
    </alternativeName>
    <alternativeName>
        <fullName evidence="4">Methylglyoxalase</fullName>
    </alternativeName>
    <alternativeName>
        <fullName evidence="5">S-D-lactoylglutathione methylglyoxal lyase</fullName>
    </alternativeName>
</protein>
<dbReference type="Proteomes" id="UP000473648">
    <property type="component" value="Unassembled WGS sequence"/>
</dbReference>
<dbReference type="EMBL" id="VOGB01000005">
    <property type="protein sequence ID" value="MQM73186.1"/>
    <property type="molecule type" value="Genomic_DNA"/>
</dbReference>
<evidence type="ECO:0000256" key="4">
    <source>
        <dbReference type="ARBA" id="ARBA00032460"/>
    </source>
</evidence>
<dbReference type="Pfam" id="PF00903">
    <property type="entry name" value="Glyoxalase"/>
    <property type="match status" value="1"/>
</dbReference>
<dbReference type="InterPro" id="IPR004360">
    <property type="entry name" value="Glyas_Fos-R_dOase_dom"/>
</dbReference>
<evidence type="ECO:0000256" key="1">
    <source>
        <dbReference type="ARBA" id="ARBA00022723"/>
    </source>
</evidence>
<evidence type="ECO:0000313" key="7">
    <source>
        <dbReference type="EMBL" id="MQM73186.1"/>
    </source>
</evidence>
<dbReference type="InterPro" id="IPR037523">
    <property type="entry name" value="VOC_core"/>
</dbReference>
<dbReference type="GO" id="GO:0019243">
    <property type="term" value="P:methylglyoxal catabolic process to D-lactate via S-lactoyl-glutathione"/>
    <property type="evidence" value="ECO:0007669"/>
    <property type="project" value="TreeGrafter"/>
</dbReference>